<keyword evidence="4" id="KW-0779">Telomere</keyword>
<dbReference type="SUPFAM" id="SSF48371">
    <property type="entry name" value="ARM repeat"/>
    <property type="match status" value="1"/>
</dbReference>
<dbReference type="PANTHER" id="PTHR22928:SF3">
    <property type="entry name" value="TELOMERE-ASSOCIATED PROTEIN RIF1"/>
    <property type="match status" value="1"/>
</dbReference>
<comment type="caution">
    <text evidence="8">The sequence shown here is derived from an EMBL/GenBank/DDBJ whole genome shotgun (WGS) entry which is preliminary data.</text>
</comment>
<evidence type="ECO:0000259" key="7">
    <source>
        <dbReference type="Pfam" id="PF12231"/>
    </source>
</evidence>
<sequence>MLDFSDHLKEATALLHSNSKENKSLGYFSLLQLQEQAGKDGSRTQILADLSQSLVSTILADISIDDEEIAAQALKCLGFMIYHPAIVASIPVDNVNMVLDGLAKVVVATRVKSVCNLCVWCISMQQFDASILAAHFHQLLRAVVHALDNPNASPSTTFEAVQAVIKLVDQLSAEMRDSSHIWAPPIYRRLVSVERRERSIALMSLVKTKSVLLPPSDALSKGVVSDLKRSLLTGMNDLMNRSMKVETLQAWDWYVRFLGCYSTKKRNLMNVMLKIPQQTFTDHNPQVQIASQVAWEGLVDALINTPLLTCESSRASEKDTQLVQKISTLRSSFQILASGLLKSIKLIMTPLMGIILSKCDTSVHSACLNTWLYLLHKLDVCVNHPSVIELVLAPFLEAVFQMGLDTTTICLWTTCLELLNDFVLVQVPTSGEYAWKQQPIKWQPWNIDKLDFFLKVVSILMSHESAALEYRKSARDGATRIFKSIAKRVQLEFNTSSISFTDIMYFWNAMMCFVKASSESVVSKVGNSDELSPVCLQFVEVLIEEIQPTALRSPLYKIALDLAYLQNLPTPLNEMRDYYNLLETSSISYMEKVTPLIYLITVFMCTVIRSTSREDETKLALLRVEKFFKMVWRSSESLQDIYVPFCLLHKHGAYGRLGHQLWFSLATGFKDCIDSRQISPFVTEDDNQEVGYRVLSHFLLYPFVSHCHPKATLEVVSGFSSQQHITEVWKSLYLTLCTSQCSTIKGSRLSEELCSMLIIFIDKRCGTKVDLSNEVPHFHLVSLCGNAVICISQHIIDGDWSKSVRDHGTSYGISNRLGFAARFLKLSWKLVEQSQLDDLSLVSRAISALADAAASLHSKQNILLFMEMISCPMLQWLSHERLPDESIMDQLSRLWGEILSSLQRSLPPISLDSSFLKLQAPVLQKTLDHPVSSISKLTISFWNSTYGGDMKLDYPESLLDLLDRLSRSNRIHLGKIPHPFLSRCESRPPMPLGRYNIVATNNRNSKRVEIVEFRSSSKRKKLELTEHQKEVRRAQQGREMDCNGHGPGIRTYTTVDFSQENEDSQESQELRNTESILELLRKK</sequence>
<evidence type="ECO:0000313" key="8">
    <source>
        <dbReference type="EMBL" id="CAI0444764.1"/>
    </source>
</evidence>
<comment type="subcellular location">
    <subcellularLocation>
        <location evidence="2">Chromosome</location>
        <location evidence="2">Telomere</location>
    </subcellularLocation>
    <subcellularLocation>
        <location evidence="1">Nucleus</location>
    </subcellularLocation>
</comment>
<accession>A0AAV0MFD2</accession>
<keyword evidence="5" id="KW-0539">Nucleus</keyword>
<evidence type="ECO:0000256" key="2">
    <source>
        <dbReference type="ARBA" id="ARBA00004574"/>
    </source>
</evidence>
<feature type="domain" description="Telomere-associated protein Rif1 N-terminal" evidence="7">
    <location>
        <begin position="42"/>
        <end position="306"/>
    </location>
</feature>
<evidence type="ECO:0000256" key="6">
    <source>
        <dbReference type="ARBA" id="ARBA00023306"/>
    </source>
</evidence>
<keyword evidence="3" id="KW-0158">Chromosome</keyword>
<evidence type="ECO:0000313" key="9">
    <source>
        <dbReference type="Proteomes" id="UP001154282"/>
    </source>
</evidence>
<dbReference type="Proteomes" id="UP001154282">
    <property type="component" value="Unassembled WGS sequence"/>
</dbReference>
<name>A0AAV0MFD2_9ROSI</name>
<dbReference type="EMBL" id="CAMGYJ010000007">
    <property type="protein sequence ID" value="CAI0444764.1"/>
    <property type="molecule type" value="Genomic_DNA"/>
</dbReference>
<protein>
    <recommendedName>
        <fullName evidence="7">Telomere-associated protein Rif1 N-terminal domain-containing protein</fullName>
    </recommendedName>
</protein>
<dbReference type="InterPro" id="IPR022031">
    <property type="entry name" value="Rif1_N"/>
</dbReference>
<gene>
    <name evidence="8" type="ORF">LITE_LOCUS28237</name>
</gene>
<dbReference type="GO" id="GO:0000723">
    <property type="term" value="P:telomere maintenance"/>
    <property type="evidence" value="ECO:0007669"/>
    <property type="project" value="TreeGrafter"/>
</dbReference>
<reference evidence="8" key="1">
    <citation type="submission" date="2022-08" db="EMBL/GenBank/DDBJ databases">
        <authorList>
            <person name="Gutierrez-Valencia J."/>
        </authorList>
    </citation>
    <scope>NUCLEOTIDE SEQUENCE</scope>
</reference>
<keyword evidence="6" id="KW-0131">Cell cycle</keyword>
<evidence type="ECO:0000256" key="1">
    <source>
        <dbReference type="ARBA" id="ARBA00004123"/>
    </source>
</evidence>
<evidence type="ECO:0000256" key="3">
    <source>
        <dbReference type="ARBA" id="ARBA00022454"/>
    </source>
</evidence>
<dbReference type="GO" id="GO:0000781">
    <property type="term" value="C:chromosome, telomeric region"/>
    <property type="evidence" value="ECO:0007669"/>
    <property type="project" value="UniProtKB-SubCell"/>
</dbReference>
<evidence type="ECO:0000256" key="5">
    <source>
        <dbReference type="ARBA" id="ARBA00023242"/>
    </source>
</evidence>
<keyword evidence="9" id="KW-1185">Reference proteome</keyword>
<dbReference type="PANTHER" id="PTHR22928">
    <property type="entry name" value="TELOMERE-ASSOCIATED PROTEIN RIF1"/>
    <property type="match status" value="1"/>
</dbReference>
<evidence type="ECO:0000256" key="4">
    <source>
        <dbReference type="ARBA" id="ARBA00022895"/>
    </source>
</evidence>
<dbReference type="GO" id="GO:0005634">
    <property type="term" value="C:nucleus"/>
    <property type="evidence" value="ECO:0007669"/>
    <property type="project" value="UniProtKB-SubCell"/>
</dbReference>
<dbReference type="InterPro" id="IPR016024">
    <property type="entry name" value="ARM-type_fold"/>
</dbReference>
<organism evidence="8 9">
    <name type="scientific">Linum tenue</name>
    <dbReference type="NCBI Taxonomy" id="586396"/>
    <lineage>
        <taxon>Eukaryota</taxon>
        <taxon>Viridiplantae</taxon>
        <taxon>Streptophyta</taxon>
        <taxon>Embryophyta</taxon>
        <taxon>Tracheophyta</taxon>
        <taxon>Spermatophyta</taxon>
        <taxon>Magnoliopsida</taxon>
        <taxon>eudicotyledons</taxon>
        <taxon>Gunneridae</taxon>
        <taxon>Pentapetalae</taxon>
        <taxon>rosids</taxon>
        <taxon>fabids</taxon>
        <taxon>Malpighiales</taxon>
        <taxon>Linaceae</taxon>
        <taxon>Linum</taxon>
    </lineage>
</organism>
<proteinExistence type="predicted"/>
<dbReference type="Pfam" id="PF12231">
    <property type="entry name" value="Rif1_N"/>
    <property type="match status" value="1"/>
</dbReference>
<dbReference type="AlphaFoldDB" id="A0AAV0MFD2"/>